<gene>
    <name evidence="1" type="ORF">F3K02_16265</name>
</gene>
<evidence type="ECO:0000313" key="1">
    <source>
        <dbReference type="EMBL" id="NWF46794.1"/>
    </source>
</evidence>
<accession>A0A7Y8GZ06</accession>
<protein>
    <submittedName>
        <fullName evidence="1">Uncharacterized protein</fullName>
    </submittedName>
</protein>
<reference evidence="1 2" key="1">
    <citation type="submission" date="2019-09" db="EMBL/GenBank/DDBJ databases">
        <title>Hydrogenophaga aromatica sp. nov., isolated from a para-xylene-degrading enrichment culture.</title>
        <authorList>
            <person name="Tancsics A."/>
            <person name="Banerjee S."/>
        </authorList>
    </citation>
    <scope>NUCLEOTIDE SEQUENCE [LARGE SCALE GENOMIC DNA]</scope>
    <source>
        <strain evidence="1 2">D2P1</strain>
    </source>
</reference>
<keyword evidence="2" id="KW-1185">Reference proteome</keyword>
<comment type="caution">
    <text evidence="1">The sequence shown here is derived from an EMBL/GenBank/DDBJ whole genome shotgun (WGS) entry which is preliminary data.</text>
</comment>
<evidence type="ECO:0000313" key="2">
    <source>
        <dbReference type="Proteomes" id="UP000545507"/>
    </source>
</evidence>
<dbReference type="AlphaFoldDB" id="A0A7Y8GZ06"/>
<proteinExistence type="predicted"/>
<dbReference type="EMBL" id="VYGV01000015">
    <property type="protein sequence ID" value="NWF46794.1"/>
    <property type="molecule type" value="Genomic_DNA"/>
</dbReference>
<dbReference type="Proteomes" id="UP000545507">
    <property type="component" value="Unassembled WGS sequence"/>
</dbReference>
<organism evidence="1 2">
    <name type="scientific">Hydrogenophaga aromaticivorans</name>
    <dbReference type="NCBI Taxonomy" id="2610898"/>
    <lineage>
        <taxon>Bacteria</taxon>
        <taxon>Pseudomonadati</taxon>
        <taxon>Pseudomonadota</taxon>
        <taxon>Betaproteobacteria</taxon>
        <taxon>Burkholderiales</taxon>
        <taxon>Comamonadaceae</taxon>
        <taxon>Hydrogenophaga</taxon>
    </lineage>
</organism>
<name>A0A7Y8GZ06_9BURK</name>
<sequence>MLQNRVDPWGKLCAVSERGTLMGNRGVLHNADQKVVKQWAHERWLTCLLQFEGIRRAKPFSTLNNYSELFFLDEATAFSAGHRPCHFCQRKRSAAFKAAWTAANVPAETFVPMPTIDAALHEERAHQNGTKVSFNAPVRELPIGSMFAVDGAAFLVADRGHLQWSFKGYGAPTVFAPELIAEVLTPRSIVNAFRHGFTPLVHASVE</sequence>